<sequence>MDLHTELWWQVLPVLSILGAVLSIPLLEALGITWDGGNHKPTRGCMGKVVEHSANEIDHKIARATKNEKQLAEGAKSVDDAEPEPLWGTTKTVVQLAWLGVILTQILCLPTVTLYFYLIAVPAYSTGRWEVTLQYPKTLRPPAFAIAQGSNDAAHAQLSANGPNHCLYPTYNGSCCDPSFPTPLKSRIYGSLQYFVFNPNDMPNGIPFSNSFGKVMLVNSQDIRASYSTPAIQDPYLYYAIFDPEMDFLDAIERQYVALTEISTLGANTLTITEYQVHDNFGLAQKNTPNGYAGKCGRTDY</sequence>
<reference evidence="2 3" key="1">
    <citation type="journal article" date="2017" name="Mycologia">
        <title>Bifiguratus adelaidae, gen. et sp. nov., a new member of Mucoromycotina in endophytic and soil-dwelling habitats.</title>
        <authorList>
            <person name="Torres-Cruz T.J."/>
            <person name="Billingsley Tobias T.L."/>
            <person name="Almatruk M."/>
            <person name="Hesse C."/>
            <person name="Kuske C.R."/>
            <person name="Desiro A."/>
            <person name="Benucci G.M."/>
            <person name="Bonito G."/>
            <person name="Stajich J.E."/>
            <person name="Dunlap C."/>
            <person name="Arnold A.E."/>
            <person name="Porras-Alfaro A."/>
        </authorList>
    </citation>
    <scope>NUCLEOTIDE SEQUENCE [LARGE SCALE GENOMIC DNA]</scope>
    <source>
        <strain evidence="2 3">AZ0501</strain>
    </source>
</reference>
<dbReference type="EMBL" id="MVBO01000022">
    <property type="protein sequence ID" value="OZJ05113.1"/>
    <property type="molecule type" value="Genomic_DNA"/>
</dbReference>
<evidence type="ECO:0000313" key="3">
    <source>
        <dbReference type="Proteomes" id="UP000242875"/>
    </source>
</evidence>
<accession>A0A261Y3C7</accession>
<evidence type="ECO:0000313" key="2">
    <source>
        <dbReference type="EMBL" id="OZJ05113.1"/>
    </source>
</evidence>
<proteinExistence type="predicted"/>
<protein>
    <submittedName>
        <fullName evidence="2">Uncharacterized protein</fullName>
    </submittedName>
</protein>
<comment type="caution">
    <text evidence="2">The sequence shown here is derived from an EMBL/GenBank/DDBJ whole genome shotgun (WGS) entry which is preliminary data.</text>
</comment>
<evidence type="ECO:0000256" key="1">
    <source>
        <dbReference type="SAM" id="Phobius"/>
    </source>
</evidence>
<keyword evidence="1" id="KW-1133">Transmembrane helix</keyword>
<keyword evidence="1" id="KW-0472">Membrane</keyword>
<dbReference type="AlphaFoldDB" id="A0A261Y3C7"/>
<keyword evidence="3" id="KW-1185">Reference proteome</keyword>
<name>A0A261Y3C7_9FUNG</name>
<dbReference type="Proteomes" id="UP000242875">
    <property type="component" value="Unassembled WGS sequence"/>
</dbReference>
<organism evidence="2 3">
    <name type="scientific">Bifiguratus adelaidae</name>
    <dbReference type="NCBI Taxonomy" id="1938954"/>
    <lineage>
        <taxon>Eukaryota</taxon>
        <taxon>Fungi</taxon>
        <taxon>Fungi incertae sedis</taxon>
        <taxon>Mucoromycota</taxon>
        <taxon>Mucoromycotina</taxon>
        <taxon>Endogonomycetes</taxon>
        <taxon>Endogonales</taxon>
        <taxon>Endogonales incertae sedis</taxon>
        <taxon>Bifiguratus</taxon>
    </lineage>
</organism>
<gene>
    <name evidence="2" type="ORF">BZG36_01386</name>
</gene>
<feature type="transmembrane region" description="Helical" evidence="1">
    <location>
        <begin position="96"/>
        <end position="118"/>
    </location>
</feature>
<feature type="transmembrane region" description="Helical" evidence="1">
    <location>
        <begin position="7"/>
        <end position="27"/>
    </location>
</feature>
<keyword evidence="1" id="KW-0812">Transmembrane</keyword>